<evidence type="ECO:0000313" key="1">
    <source>
        <dbReference type="EMBL" id="ERF66762.1"/>
    </source>
</evidence>
<organism evidence="1 2">
    <name type="scientific">Cutibacterium granulosum TM11</name>
    <dbReference type="NCBI Taxonomy" id="1292373"/>
    <lineage>
        <taxon>Bacteria</taxon>
        <taxon>Bacillati</taxon>
        <taxon>Actinomycetota</taxon>
        <taxon>Actinomycetes</taxon>
        <taxon>Propionibacteriales</taxon>
        <taxon>Propionibacteriaceae</taxon>
        <taxon>Cutibacterium</taxon>
    </lineage>
</organism>
<name>A0ACB4UP97_9ACTN</name>
<dbReference type="Proteomes" id="UP000053711">
    <property type="component" value="Unassembled WGS sequence"/>
</dbReference>
<evidence type="ECO:0000313" key="2">
    <source>
        <dbReference type="Proteomes" id="UP000053711"/>
    </source>
</evidence>
<keyword evidence="2" id="KW-1185">Reference proteome</keyword>
<dbReference type="EMBL" id="AOST01000041">
    <property type="protein sequence ID" value="ERF66762.1"/>
    <property type="molecule type" value="Genomic_DNA"/>
</dbReference>
<proteinExistence type="predicted"/>
<protein>
    <submittedName>
        <fullName evidence="1">Adhesion protein-associated protein</fullName>
    </submittedName>
</protein>
<comment type="caution">
    <text evidence="1">The sequence shown here is derived from an EMBL/GenBank/DDBJ whole genome shotgun (WGS) entry which is preliminary data.</text>
</comment>
<sequence>MTTHDNTPKDQYHRAPLNGLIIGTIVGAVWAIVFVMFSKVRWFTSPRFAWMTFMGLSFPLLGWIDGLCEKNIISHRPMSAQRRKTKILYAATLSMIGIATAAIFFSDFFQDPQSLGSQLDTAPKIGALILYLLALIPFPCGGWALGAIRMNNGMDFRGIFASMTLMSIIVLLLCVICWFAIMEVLWLWIWIIF</sequence>
<accession>A0ACB4UP97</accession>
<reference evidence="1 2" key="1">
    <citation type="journal article" date="2013" name="BMC Genomics">
        <title>Comparative genomics reveals distinct host-interacting traits of three major human-associated propionibacteria.</title>
        <authorList>
            <person name="Mak T.N."/>
            <person name="Schmid M."/>
            <person name="Brzuszkiewicz E."/>
            <person name="Zeng G."/>
            <person name="Meyer R."/>
            <person name="Sfanos K.S."/>
            <person name="Brinkmann V."/>
            <person name="Meyer T.F."/>
            <person name="Bruggemann H."/>
        </authorList>
    </citation>
    <scope>NUCLEOTIDE SEQUENCE [LARGE SCALE GENOMIC DNA]</scope>
    <source>
        <strain evidence="1 2">TM11</strain>
    </source>
</reference>
<gene>
    <name evidence="1" type="ORF">H640_04573</name>
</gene>